<dbReference type="SUPFAM" id="SSF54909">
    <property type="entry name" value="Dimeric alpha+beta barrel"/>
    <property type="match status" value="1"/>
</dbReference>
<protein>
    <recommendedName>
        <fullName evidence="2">Stress-response A/B barrel domain-containing protein</fullName>
    </recommendedName>
</protein>
<dbReference type="OrthoDB" id="9816070at2"/>
<dbReference type="Pfam" id="PF07876">
    <property type="entry name" value="Dabb"/>
    <property type="match status" value="1"/>
</dbReference>
<organism evidence="3 4">
    <name type="scientific">Nitratireductor pacificus pht-3B</name>
    <dbReference type="NCBI Taxonomy" id="391937"/>
    <lineage>
        <taxon>Bacteria</taxon>
        <taxon>Pseudomonadati</taxon>
        <taxon>Pseudomonadota</taxon>
        <taxon>Alphaproteobacteria</taxon>
        <taxon>Hyphomicrobiales</taxon>
        <taxon>Phyllobacteriaceae</taxon>
        <taxon>Nitratireductor</taxon>
    </lineage>
</organism>
<dbReference type="STRING" id="391937.NA2_12948"/>
<sequence length="110" mass="13190">MIKHIVMFRFRREVTADQKRALLMEYPDFPDLHPQMKAFDIGRNRSRRDSWFDYAFVIELKSWDDLDRYLEGAEHEDHVVSRFRPLIEDRAIVSFEYTPGTHDFLGDPLG</sequence>
<dbReference type="PROSITE" id="PS51502">
    <property type="entry name" value="S_R_A_B_BARREL"/>
    <property type="match status" value="1"/>
</dbReference>
<dbReference type="InterPro" id="IPR013097">
    <property type="entry name" value="Dabb"/>
</dbReference>
<feature type="domain" description="Stress-response A/B barrel" evidence="2">
    <location>
        <begin position="2"/>
        <end position="95"/>
    </location>
</feature>
<accession>K2MCS0</accession>
<dbReference type="PATRIC" id="fig|391937.3.peg.2659"/>
<name>K2MCS0_9HYPH</name>
<evidence type="ECO:0000313" key="4">
    <source>
        <dbReference type="Proteomes" id="UP000006786"/>
    </source>
</evidence>
<dbReference type="Gene3D" id="3.30.70.100">
    <property type="match status" value="1"/>
</dbReference>
<gene>
    <name evidence="3" type="ORF">NA2_12948</name>
</gene>
<dbReference type="Proteomes" id="UP000006786">
    <property type="component" value="Unassembled WGS sequence"/>
</dbReference>
<evidence type="ECO:0000259" key="2">
    <source>
        <dbReference type="PROSITE" id="PS51502"/>
    </source>
</evidence>
<dbReference type="RefSeq" id="WP_008597424.1">
    <property type="nucleotide sequence ID" value="NZ_AMRM01000013.1"/>
</dbReference>
<evidence type="ECO:0000313" key="3">
    <source>
        <dbReference type="EMBL" id="EKF18555.1"/>
    </source>
</evidence>
<dbReference type="AlphaFoldDB" id="K2MCS0"/>
<dbReference type="PANTHER" id="PTHR33178">
    <property type="match status" value="1"/>
</dbReference>
<keyword evidence="4" id="KW-1185">Reference proteome</keyword>
<comment type="caution">
    <text evidence="3">The sequence shown here is derived from an EMBL/GenBank/DDBJ whole genome shotgun (WGS) entry which is preliminary data.</text>
</comment>
<dbReference type="PANTHER" id="PTHR33178:SF10">
    <property type="entry name" value="STRESS-RESPONSE A_B BARREL DOMAIN-CONTAINING PROTEIN"/>
    <property type="match status" value="1"/>
</dbReference>
<dbReference type="eggNOG" id="ENOG502ZT08">
    <property type="taxonomic scope" value="Bacteria"/>
</dbReference>
<dbReference type="InterPro" id="IPR011008">
    <property type="entry name" value="Dimeric_a/b-barrel"/>
</dbReference>
<comment type="subunit">
    <text evidence="1">Homodimer.</text>
</comment>
<dbReference type="InterPro" id="IPR044662">
    <property type="entry name" value="HS1/DABB1-like"/>
</dbReference>
<evidence type="ECO:0000256" key="1">
    <source>
        <dbReference type="ARBA" id="ARBA00011738"/>
    </source>
</evidence>
<reference evidence="3 4" key="1">
    <citation type="journal article" date="2012" name="J. Bacteriol.">
        <title>Genome Sequence of Nitratireductor pacificus Type Strain pht-3B.</title>
        <authorList>
            <person name="Lai Q."/>
            <person name="Li G."/>
            <person name="Shao Z."/>
        </authorList>
    </citation>
    <scope>NUCLEOTIDE SEQUENCE [LARGE SCALE GENOMIC DNA]</scope>
    <source>
        <strain evidence="4">pht-3B</strain>
    </source>
</reference>
<dbReference type="EMBL" id="AMRM01000013">
    <property type="protein sequence ID" value="EKF18555.1"/>
    <property type="molecule type" value="Genomic_DNA"/>
</dbReference>
<dbReference type="SMART" id="SM00886">
    <property type="entry name" value="Dabb"/>
    <property type="match status" value="1"/>
</dbReference>
<proteinExistence type="predicted"/>